<comment type="caution">
    <text evidence="2">The sequence shown here is derived from an EMBL/GenBank/DDBJ whole genome shotgun (WGS) entry which is preliminary data.</text>
</comment>
<dbReference type="EMBL" id="PDNA01000155">
    <property type="protein sequence ID" value="PGH08866.1"/>
    <property type="molecule type" value="Genomic_DNA"/>
</dbReference>
<sequence>MLNEMFWDNSEHETEYMVRPSTGRTPMLRIIRGEAPPPAHQVSGLAALVTATTLTPTNSVPQQGAPTNTMTPAISAKSPEASSRKRRNLGGTC</sequence>
<evidence type="ECO:0000256" key="1">
    <source>
        <dbReference type="SAM" id="MobiDB-lite"/>
    </source>
</evidence>
<evidence type="ECO:0000313" key="3">
    <source>
        <dbReference type="Proteomes" id="UP000224634"/>
    </source>
</evidence>
<feature type="compositionally biased region" description="Basic residues" evidence="1">
    <location>
        <begin position="84"/>
        <end position="93"/>
    </location>
</feature>
<gene>
    <name evidence="2" type="ORF">AJ80_07737</name>
</gene>
<organism evidence="2 3">
    <name type="scientific">Polytolypa hystricis (strain UAMH7299)</name>
    <dbReference type="NCBI Taxonomy" id="1447883"/>
    <lineage>
        <taxon>Eukaryota</taxon>
        <taxon>Fungi</taxon>
        <taxon>Dikarya</taxon>
        <taxon>Ascomycota</taxon>
        <taxon>Pezizomycotina</taxon>
        <taxon>Eurotiomycetes</taxon>
        <taxon>Eurotiomycetidae</taxon>
        <taxon>Onygenales</taxon>
        <taxon>Onygenales incertae sedis</taxon>
        <taxon>Polytolypa</taxon>
    </lineage>
</organism>
<dbReference type="AlphaFoldDB" id="A0A2B7XIA5"/>
<dbReference type="Proteomes" id="UP000224634">
    <property type="component" value="Unassembled WGS sequence"/>
</dbReference>
<keyword evidence="3" id="KW-1185">Reference proteome</keyword>
<feature type="compositionally biased region" description="Polar residues" evidence="1">
    <location>
        <begin position="58"/>
        <end position="72"/>
    </location>
</feature>
<feature type="region of interest" description="Disordered" evidence="1">
    <location>
        <begin position="56"/>
        <end position="93"/>
    </location>
</feature>
<accession>A0A2B7XIA5</accession>
<proteinExistence type="predicted"/>
<protein>
    <submittedName>
        <fullName evidence="2">Uncharacterized protein</fullName>
    </submittedName>
</protein>
<evidence type="ECO:0000313" key="2">
    <source>
        <dbReference type="EMBL" id="PGH08866.1"/>
    </source>
</evidence>
<reference evidence="2 3" key="1">
    <citation type="submission" date="2017-10" db="EMBL/GenBank/DDBJ databases">
        <title>Comparative genomics in systemic dimorphic fungi from Ajellomycetaceae.</title>
        <authorList>
            <person name="Munoz J.F."/>
            <person name="Mcewen J.G."/>
            <person name="Clay O.K."/>
            <person name="Cuomo C.A."/>
        </authorList>
    </citation>
    <scope>NUCLEOTIDE SEQUENCE [LARGE SCALE GENOMIC DNA]</scope>
    <source>
        <strain evidence="2 3">UAMH7299</strain>
    </source>
</reference>
<name>A0A2B7XIA5_POLH7</name>